<evidence type="ECO:0000313" key="1">
    <source>
        <dbReference type="EMBL" id="KHD10591.1"/>
    </source>
</evidence>
<organism evidence="1 2">
    <name type="scientific">Candidatus Thiomargarita nelsonii</name>
    <dbReference type="NCBI Taxonomy" id="1003181"/>
    <lineage>
        <taxon>Bacteria</taxon>
        <taxon>Pseudomonadati</taxon>
        <taxon>Pseudomonadota</taxon>
        <taxon>Gammaproteobacteria</taxon>
        <taxon>Thiotrichales</taxon>
        <taxon>Thiotrichaceae</taxon>
        <taxon>Thiomargarita</taxon>
    </lineage>
</organism>
<dbReference type="Proteomes" id="UP000030428">
    <property type="component" value="Unassembled WGS sequence"/>
</dbReference>
<reference evidence="1 2" key="1">
    <citation type="journal article" date="2016" name="Front. Microbiol.">
        <title>Single-Cell (Meta-)Genomics of a Dimorphic Candidatus Thiomargarita nelsonii Reveals Genomic Plasticity.</title>
        <authorList>
            <person name="Flood B.E."/>
            <person name="Fliss P."/>
            <person name="Jones D.S."/>
            <person name="Dick G.J."/>
            <person name="Jain S."/>
            <person name="Kaster A.K."/>
            <person name="Winkel M."/>
            <person name="Mussmann M."/>
            <person name="Bailey J."/>
        </authorList>
    </citation>
    <scope>NUCLEOTIDE SEQUENCE [LARGE SCALE GENOMIC DNA]</scope>
    <source>
        <strain evidence="1">Hydrate Ridge</strain>
    </source>
</reference>
<dbReference type="EMBL" id="JSZA02000145">
    <property type="protein sequence ID" value="KHD10591.1"/>
    <property type="molecule type" value="Genomic_DNA"/>
</dbReference>
<gene>
    <name evidence="1" type="ORF">PN36_25820</name>
</gene>
<keyword evidence="2" id="KW-1185">Reference proteome</keyword>
<proteinExistence type="predicted"/>
<protein>
    <submittedName>
        <fullName evidence="1">Uncharacterized protein</fullName>
    </submittedName>
</protein>
<comment type="caution">
    <text evidence="1">The sequence shown here is derived from an EMBL/GenBank/DDBJ whole genome shotgun (WGS) entry which is preliminary data.</text>
</comment>
<evidence type="ECO:0000313" key="2">
    <source>
        <dbReference type="Proteomes" id="UP000030428"/>
    </source>
</evidence>
<accession>A0A0A6P6I3</accession>
<sequence length="116" mass="12969">MQTFFLVPTLCVGNAVTERSGDHACPDAPRPAPFSNKEAIIISIWSLIMPLTKGGFDTNRLFYKLAIQDTFIWVTGRAFEVRHFELSEVASSAAFLLSLPFCVPIHDRHCDSMFSC</sequence>
<name>A0A0A6P6I3_9GAMM</name>
<dbReference type="AlphaFoldDB" id="A0A0A6P6I3"/>